<sequence>MAAKLKILAAMNIARDEAWRDIMFSYRMQINQLRDETNTYLNQQLIQKHDISIKDL</sequence>
<evidence type="ECO:0000313" key="2">
    <source>
        <dbReference type="Proteomes" id="UP001500171"/>
    </source>
</evidence>
<evidence type="ECO:0000313" key="1">
    <source>
        <dbReference type="EMBL" id="GAA5105811.1"/>
    </source>
</evidence>
<comment type="caution">
    <text evidence="1">The sequence shown here is derived from an EMBL/GenBank/DDBJ whole genome shotgun (WGS) entry which is preliminary data.</text>
</comment>
<dbReference type="EMBL" id="BAABHY010000001">
    <property type="protein sequence ID" value="GAA5105811.1"/>
    <property type="molecule type" value="Genomic_DNA"/>
</dbReference>
<keyword evidence="2" id="KW-1185">Reference proteome</keyword>
<organism evidence="1 2">
    <name type="scientific">Orbus sasakiae</name>
    <dbReference type="NCBI Taxonomy" id="1078475"/>
    <lineage>
        <taxon>Bacteria</taxon>
        <taxon>Pseudomonadati</taxon>
        <taxon>Pseudomonadota</taxon>
        <taxon>Gammaproteobacteria</taxon>
        <taxon>Orbales</taxon>
        <taxon>Orbaceae</taxon>
        <taxon>Orbus</taxon>
    </lineage>
</organism>
<protein>
    <submittedName>
        <fullName evidence="1">Uncharacterized protein</fullName>
    </submittedName>
</protein>
<accession>A0ABP9N004</accession>
<gene>
    <name evidence="1" type="ORF">GCM10023211_04940</name>
</gene>
<name>A0ABP9N004_9GAMM</name>
<proteinExistence type="predicted"/>
<dbReference type="Proteomes" id="UP001500171">
    <property type="component" value="Unassembled WGS sequence"/>
</dbReference>
<reference evidence="2" key="1">
    <citation type="journal article" date="2019" name="Int. J. Syst. Evol. Microbiol.">
        <title>The Global Catalogue of Microorganisms (GCM) 10K type strain sequencing project: providing services to taxonomists for standard genome sequencing and annotation.</title>
        <authorList>
            <consortium name="The Broad Institute Genomics Platform"/>
            <consortium name="The Broad Institute Genome Sequencing Center for Infectious Disease"/>
            <person name="Wu L."/>
            <person name="Ma J."/>
        </authorList>
    </citation>
    <scope>NUCLEOTIDE SEQUENCE [LARGE SCALE GENOMIC DNA]</scope>
    <source>
        <strain evidence="2">JCM 18050</strain>
    </source>
</reference>